<comment type="caution">
    <text evidence="2">The sequence shown here is derived from an EMBL/GenBank/DDBJ whole genome shotgun (WGS) entry which is preliminary data.</text>
</comment>
<sequence length="484" mass="51575">MAQTPTSILPSESEPANPKQKRVKDKQRTKLIHELFQITDSPTNEQYDELVARIKILPGSGNSTYDRPAARRAFGKLRAARNASKAKKAEPIINPKYPTLTHEHINVLNILFENTTAETRKTLHDTWLKSGSFETAAQDDVHAWIQEREQELASNLSTSNNASASTPASTAPATASTSTSARQRNLHIDTNPDVRTHGAEYSASAGLPTPSDTTSPEPYLYPPPFSAASASSAQSSNGAQRWGSSAANARYHPYLPQNTAYTYRPPTPASSSRGASLAPLKSESPLIARLASLPPSASASNSPLVSARGSLPPGASYGSTSASTSAANSPLVPPRASLPPVSASHYAASPPPPTSSSLYSSFSASTSASTPDLDMIPTPPPSALTLPSSSAHPRSSPTPPPPTPPPVEPDYGTRVLVAVHDMLEDPESKLMGTIPTSWPDFQEKFTKFEGDMLKILENLKNINYDPPPQHTPSQDDDIPLNDAL</sequence>
<feature type="region of interest" description="Disordered" evidence="1">
    <location>
        <begin position="258"/>
        <end position="277"/>
    </location>
</feature>
<accession>A0A8H7D4X9</accession>
<feature type="compositionally biased region" description="Low complexity" evidence="1">
    <location>
        <begin position="314"/>
        <end position="329"/>
    </location>
</feature>
<dbReference type="EMBL" id="JACAZI010000004">
    <property type="protein sequence ID" value="KAF7362424.1"/>
    <property type="molecule type" value="Genomic_DNA"/>
</dbReference>
<feature type="compositionally biased region" description="Polar residues" evidence="1">
    <location>
        <begin position="1"/>
        <end position="10"/>
    </location>
</feature>
<dbReference type="OrthoDB" id="2966178at2759"/>
<dbReference type="AlphaFoldDB" id="A0A8H7D4X9"/>
<feature type="compositionally biased region" description="Low complexity" evidence="1">
    <location>
        <begin position="355"/>
        <end position="371"/>
    </location>
</feature>
<feature type="region of interest" description="Disordered" evidence="1">
    <location>
        <begin position="152"/>
        <end position="241"/>
    </location>
</feature>
<feature type="compositionally biased region" description="Low complexity" evidence="1">
    <location>
        <begin position="339"/>
        <end position="348"/>
    </location>
</feature>
<organism evidence="2 3">
    <name type="scientific">Mycena venus</name>
    <dbReference type="NCBI Taxonomy" id="2733690"/>
    <lineage>
        <taxon>Eukaryota</taxon>
        <taxon>Fungi</taxon>
        <taxon>Dikarya</taxon>
        <taxon>Basidiomycota</taxon>
        <taxon>Agaricomycotina</taxon>
        <taxon>Agaricomycetes</taxon>
        <taxon>Agaricomycetidae</taxon>
        <taxon>Agaricales</taxon>
        <taxon>Marasmiineae</taxon>
        <taxon>Mycenaceae</taxon>
        <taxon>Mycena</taxon>
    </lineage>
</organism>
<feature type="region of interest" description="Disordered" evidence="1">
    <location>
        <begin position="311"/>
        <end position="411"/>
    </location>
</feature>
<feature type="compositionally biased region" description="Low complexity" evidence="1">
    <location>
        <begin position="226"/>
        <end position="236"/>
    </location>
</feature>
<evidence type="ECO:0000313" key="3">
    <source>
        <dbReference type="Proteomes" id="UP000620124"/>
    </source>
</evidence>
<evidence type="ECO:0000256" key="1">
    <source>
        <dbReference type="SAM" id="MobiDB-lite"/>
    </source>
</evidence>
<feature type="compositionally biased region" description="Low complexity" evidence="1">
    <location>
        <begin position="152"/>
        <end position="181"/>
    </location>
</feature>
<feature type="compositionally biased region" description="Pro residues" evidence="1">
    <location>
        <begin position="396"/>
        <end position="408"/>
    </location>
</feature>
<feature type="compositionally biased region" description="Low complexity" evidence="1">
    <location>
        <begin position="383"/>
        <end position="395"/>
    </location>
</feature>
<feature type="compositionally biased region" description="Acidic residues" evidence="1">
    <location>
        <begin position="474"/>
        <end position="484"/>
    </location>
</feature>
<feature type="region of interest" description="Disordered" evidence="1">
    <location>
        <begin position="1"/>
        <end position="27"/>
    </location>
</feature>
<gene>
    <name evidence="2" type="ORF">MVEN_00589600</name>
</gene>
<feature type="compositionally biased region" description="Basic and acidic residues" evidence="1">
    <location>
        <begin position="186"/>
        <end position="198"/>
    </location>
</feature>
<protein>
    <submittedName>
        <fullName evidence="2">Uncharacterized protein</fullName>
    </submittedName>
</protein>
<dbReference type="Proteomes" id="UP000620124">
    <property type="component" value="Unassembled WGS sequence"/>
</dbReference>
<evidence type="ECO:0000313" key="2">
    <source>
        <dbReference type="EMBL" id="KAF7362424.1"/>
    </source>
</evidence>
<proteinExistence type="predicted"/>
<name>A0A8H7D4X9_9AGAR</name>
<feature type="region of interest" description="Disordered" evidence="1">
    <location>
        <begin position="461"/>
        <end position="484"/>
    </location>
</feature>
<reference evidence="2" key="1">
    <citation type="submission" date="2020-05" db="EMBL/GenBank/DDBJ databases">
        <title>Mycena genomes resolve the evolution of fungal bioluminescence.</title>
        <authorList>
            <person name="Tsai I.J."/>
        </authorList>
    </citation>
    <scope>NUCLEOTIDE SEQUENCE</scope>
    <source>
        <strain evidence="2">CCC161011</strain>
    </source>
</reference>
<keyword evidence="3" id="KW-1185">Reference proteome</keyword>